<comment type="subunit">
    <text evidence="7">Forms oligomers.</text>
</comment>
<evidence type="ECO:0000256" key="3">
    <source>
        <dbReference type="ARBA" id="ARBA00022737"/>
    </source>
</evidence>
<dbReference type="RefSeq" id="WP_093671743.1">
    <property type="nucleotide sequence ID" value="NZ_FOOY01000009.1"/>
</dbReference>
<dbReference type="HAMAP" id="MF_01008">
    <property type="entry name" value="MraZ"/>
    <property type="match status" value="1"/>
</dbReference>
<evidence type="ECO:0000256" key="7">
    <source>
        <dbReference type="HAMAP-Rule" id="MF_01008"/>
    </source>
</evidence>
<dbReference type="Pfam" id="PF02381">
    <property type="entry name" value="MraZ"/>
    <property type="match status" value="2"/>
</dbReference>
<organism evidence="9 10">
    <name type="scientific">Sporolactobacillus nakayamae</name>
    <dbReference type="NCBI Taxonomy" id="269670"/>
    <lineage>
        <taxon>Bacteria</taxon>
        <taxon>Bacillati</taxon>
        <taxon>Bacillota</taxon>
        <taxon>Bacilli</taxon>
        <taxon>Bacillales</taxon>
        <taxon>Sporolactobacillaceae</taxon>
        <taxon>Sporolactobacillus</taxon>
    </lineage>
</organism>
<dbReference type="PROSITE" id="PS51740">
    <property type="entry name" value="SPOVT_ABRB"/>
    <property type="match status" value="2"/>
</dbReference>
<dbReference type="AlphaFoldDB" id="A0A1I2RIE1"/>
<dbReference type="GO" id="GO:2000143">
    <property type="term" value="P:negative regulation of DNA-templated transcription initiation"/>
    <property type="evidence" value="ECO:0007669"/>
    <property type="project" value="TreeGrafter"/>
</dbReference>
<dbReference type="GO" id="GO:0003700">
    <property type="term" value="F:DNA-binding transcription factor activity"/>
    <property type="evidence" value="ECO:0007669"/>
    <property type="project" value="UniProtKB-UniRule"/>
</dbReference>
<dbReference type="Proteomes" id="UP000198752">
    <property type="component" value="Unassembled WGS sequence"/>
</dbReference>
<dbReference type="CDD" id="cd16320">
    <property type="entry name" value="MraZ_N"/>
    <property type="match status" value="1"/>
</dbReference>
<evidence type="ECO:0000256" key="2">
    <source>
        <dbReference type="ARBA" id="ARBA00022490"/>
    </source>
</evidence>
<evidence type="ECO:0000256" key="1">
    <source>
        <dbReference type="ARBA" id="ARBA00013860"/>
    </source>
</evidence>
<dbReference type="GO" id="GO:0009295">
    <property type="term" value="C:nucleoid"/>
    <property type="evidence" value="ECO:0007669"/>
    <property type="project" value="UniProtKB-SubCell"/>
</dbReference>
<dbReference type="GO" id="GO:0005737">
    <property type="term" value="C:cytoplasm"/>
    <property type="evidence" value="ECO:0007669"/>
    <property type="project" value="UniProtKB-UniRule"/>
</dbReference>
<dbReference type="InterPro" id="IPR035642">
    <property type="entry name" value="MraZ_N"/>
</dbReference>
<keyword evidence="4 7" id="KW-0805">Transcription regulation</keyword>
<reference evidence="10" key="1">
    <citation type="submission" date="2016-10" db="EMBL/GenBank/DDBJ databases">
        <authorList>
            <person name="Varghese N."/>
            <person name="Submissions S."/>
        </authorList>
    </citation>
    <scope>NUCLEOTIDE SEQUENCE [LARGE SCALE GENOMIC DNA]</scope>
    <source>
        <strain evidence="10">ATCC 700379</strain>
    </source>
</reference>
<dbReference type="OrthoDB" id="9807753at2"/>
<feature type="domain" description="SpoVT-AbrB" evidence="8">
    <location>
        <begin position="5"/>
        <end position="47"/>
    </location>
</feature>
<keyword evidence="10" id="KW-1185">Reference proteome</keyword>
<dbReference type="NCBIfam" id="TIGR00242">
    <property type="entry name" value="division/cell wall cluster transcriptional repressor MraZ"/>
    <property type="match status" value="1"/>
</dbReference>
<comment type="subcellular location">
    <subcellularLocation>
        <location evidence="7">Cytoplasm</location>
        <location evidence="7">Nucleoid</location>
    </subcellularLocation>
</comment>
<evidence type="ECO:0000313" key="9">
    <source>
        <dbReference type="EMBL" id="SFG39249.1"/>
    </source>
</evidence>
<gene>
    <name evidence="7" type="primary">mraZ</name>
    <name evidence="9" type="ORF">SAMN02982927_01584</name>
</gene>
<dbReference type="InterPro" id="IPR020603">
    <property type="entry name" value="MraZ_dom"/>
</dbReference>
<dbReference type="PANTHER" id="PTHR34701:SF1">
    <property type="entry name" value="TRANSCRIPTIONAL REGULATOR MRAZ"/>
    <property type="match status" value="1"/>
</dbReference>
<protein>
    <recommendedName>
        <fullName evidence="1 7">Transcriptional regulator MraZ</fullName>
    </recommendedName>
</protein>
<accession>A0A1I2RIE1</accession>
<dbReference type="GO" id="GO:0000976">
    <property type="term" value="F:transcription cis-regulatory region binding"/>
    <property type="evidence" value="ECO:0007669"/>
    <property type="project" value="TreeGrafter"/>
</dbReference>
<dbReference type="InterPro" id="IPR007159">
    <property type="entry name" value="SpoVT-AbrB_dom"/>
</dbReference>
<evidence type="ECO:0000313" key="10">
    <source>
        <dbReference type="Proteomes" id="UP000198752"/>
    </source>
</evidence>
<dbReference type="STRING" id="269670.SAMN02982927_01584"/>
<dbReference type="SUPFAM" id="SSF89447">
    <property type="entry name" value="AbrB/MazE/MraZ-like"/>
    <property type="match status" value="1"/>
</dbReference>
<sequence length="143" mass="16648">MFMGEFNHSIDIKGRLIIPSKFREELGSEFVVTRGLDQCLFVYPMNEWHRIEEKLKTLPFTKKDARAFTRFFFSGASECALDKQGRVSISNGLREYAKLMKDCVVIGVSTRLEIWDQETWGRYFAQSEESFNDISESLLDLDL</sequence>
<evidence type="ECO:0000256" key="4">
    <source>
        <dbReference type="ARBA" id="ARBA00023015"/>
    </source>
</evidence>
<dbReference type="InterPro" id="IPR037914">
    <property type="entry name" value="SpoVT-AbrB_sf"/>
</dbReference>
<evidence type="ECO:0000256" key="5">
    <source>
        <dbReference type="ARBA" id="ARBA00023125"/>
    </source>
</evidence>
<proteinExistence type="inferred from homology"/>
<dbReference type="CDD" id="cd16321">
    <property type="entry name" value="MraZ_C"/>
    <property type="match status" value="1"/>
</dbReference>
<keyword evidence="2 7" id="KW-0963">Cytoplasm</keyword>
<dbReference type="InterPro" id="IPR035644">
    <property type="entry name" value="MraZ_C"/>
</dbReference>
<keyword evidence="3" id="KW-0677">Repeat</keyword>
<keyword evidence="6 7" id="KW-0804">Transcription</keyword>
<dbReference type="EMBL" id="FOOY01000009">
    <property type="protein sequence ID" value="SFG39249.1"/>
    <property type="molecule type" value="Genomic_DNA"/>
</dbReference>
<name>A0A1I2RIE1_9BACL</name>
<comment type="similarity">
    <text evidence="7">Belongs to the MraZ family.</text>
</comment>
<keyword evidence="5 7" id="KW-0238">DNA-binding</keyword>
<dbReference type="InterPro" id="IPR038619">
    <property type="entry name" value="MraZ_sf"/>
</dbReference>
<dbReference type="Gene3D" id="3.40.1550.20">
    <property type="entry name" value="Transcriptional regulator MraZ domain"/>
    <property type="match status" value="1"/>
</dbReference>
<evidence type="ECO:0000256" key="6">
    <source>
        <dbReference type="ARBA" id="ARBA00023163"/>
    </source>
</evidence>
<evidence type="ECO:0000259" key="8">
    <source>
        <dbReference type="PROSITE" id="PS51740"/>
    </source>
</evidence>
<dbReference type="InterPro" id="IPR003444">
    <property type="entry name" value="MraZ"/>
</dbReference>
<dbReference type="FunFam" id="3.40.1550.20:FF:000002">
    <property type="entry name" value="Transcriptional regulator MraZ"/>
    <property type="match status" value="1"/>
</dbReference>
<dbReference type="PANTHER" id="PTHR34701">
    <property type="entry name" value="TRANSCRIPTIONAL REGULATOR MRAZ"/>
    <property type="match status" value="1"/>
</dbReference>
<feature type="domain" description="SpoVT-AbrB" evidence="8">
    <location>
        <begin position="76"/>
        <end position="119"/>
    </location>
</feature>